<keyword evidence="1" id="KW-1133">Transmembrane helix</keyword>
<evidence type="ECO:0000313" key="6">
    <source>
        <dbReference type="Proteomes" id="UP000217005"/>
    </source>
</evidence>
<evidence type="ECO:0000313" key="3">
    <source>
        <dbReference type="EMBL" id="OZI32696.1"/>
    </source>
</evidence>
<dbReference type="EMBL" id="NEVL01000004">
    <property type="protein sequence ID" value="OZI32696.1"/>
    <property type="molecule type" value="Genomic_DNA"/>
</dbReference>
<evidence type="ECO:0000259" key="2">
    <source>
        <dbReference type="Pfam" id="PF13785"/>
    </source>
</evidence>
<feature type="transmembrane region" description="Helical" evidence="1">
    <location>
        <begin position="451"/>
        <end position="473"/>
    </location>
</feature>
<reference evidence="3 6" key="1">
    <citation type="submission" date="2017-05" db="EMBL/GenBank/DDBJ databases">
        <title>Complete and WGS of Bordetella genogroups.</title>
        <authorList>
            <person name="Spilker T."/>
            <person name="LiPuma J."/>
        </authorList>
    </citation>
    <scope>NUCLEOTIDE SEQUENCE [LARGE SCALE GENOMIC DNA]</scope>
    <source>
        <strain evidence="3 6">AU17610</strain>
    </source>
</reference>
<comment type="caution">
    <text evidence="3">The sequence shown here is derived from an EMBL/GenBank/DDBJ whole genome shotgun (WGS) entry which is preliminary data.</text>
</comment>
<dbReference type="EMBL" id="NEVR01000002">
    <property type="protein sequence ID" value="OZI65949.1"/>
    <property type="molecule type" value="Genomic_DNA"/>
</dbReference>
<evidence type="ECO:0000313" key="5">
    <source>
        <dbReference type="Proteomes" id="UP000216354"/>
    </source>
</evidence>
<sequence>MMQVLCPQCGAPVSFQSTASVMAVCGACRSTLMKDAETVRRIGEVGDLLEDYSPICLGAAGTYERLRFTVVGRIQLRYEAGFWNEWFIAFDDGQTGWLSDASGQYAITHRRRAQSSKPKVPQFEAIKPGSVFKLEGQEYIAADIRTCAATSAEGELPFTFGQGWTARVADYRSVDAFLTLDYSDADTPEIYIGKAYDLAGMDAATLLTREQVLDQAGRVRGRISALACPNCGGTISIVAAMATQVVCPSCGSTVDCAGDTAVVIDASKRVDKIRGTLALGQTATITGAQYTVIGMLKCTDPDPEDGSTWIEYLLYAPKPGFLWLVETDEGWERVRVCDTWPVAAGQGMRYQGKVYRKQWDYTSRVDVALGAFNWRVQVGDKTLITDYEATQGSKLSSELAEQELGWSASQKVSGAEIAQWFNRPELARHGGSGGGSGKRVKYTNMALFGSIALWLMSGGAILSMIIGVIALWVPALVADRIEKGE</sequence>
<dbReference type="InterPro" id="IPR025235">
    <property type="entry name" value="DUF4178"/>
</dbReference>
<dbReference type="Pfam" id="PF13785">
    <property type="entry name" value="DUF4178"/>
    <property type="match status" value="2"/>
</dbReference>
<feature type="domain" description="DUF4178" evidence="2">
    <location>
        <begin position="57"/>
        <end position="195"/>
    </location>
</feature>
<gene>
    <name evidence="4" type="ORF">CAL27_13255</name>
    <name evidence="3" type="ORF">CEG14_17470</name>
</gene>
<keyword evidence="5" id="KW-1185">Reference proteome</keyword>
<dbReference type="AlphaFoldDB" id="A0A261S5S9"/>
<name>A0A261S5S9_9BORD</name>
<feature type="domain" description="DUF4178" evidence="2">
    <location>
        <begin position="279"/>
        <end position="413"/>
    </location>
</feature>
<evidence type="ECO:0000256" key="1">
    <source>
        <dbReference type="SAM" id="Phobius"/>
    </source>
</evidence>
<proteinExistence type="predicted"/>
<keyword evidence="1" id="KW-0812">Transmembrane</keyword>
<dbReference type="OrthoDB" id="228033at2"/>
<evidence type="ECO:0000313" key="4">
    <source>
        <dbReference type="EMBL" id="OZI65949.1"/>
    </source>
</evidence>
<protein>
    <recommendedName>
        <fullName evidence="2">DUF4178 domain-containing protein</fullName>
    </recommendedName>
</protein>
<dbReference type="RefSeq" id="WP_094827695.1">
    <property type="nucleotide sequence ID" value="NZ_NEVL01000004.1"/>
</dbReference>
<accession>A0A261S5S9</accession>
<organism evidence="3 6">
    <name type="scientific">Bordetella genomosp. 1</name>
    <dbReference type="NCBI Taxonomy" id="1395607"/>
    <lineage>
        <taxon>Bacteria</taxon>
        <taxon>Pseudomonadati</taxon>
        <taxon>Pseudomonadota</taxon>
        <taxon>Betaproteobacteria</taxon>
        <taxon>Burkholderiales</taxon>
        <taxon>Alcaligenaceae</taxon>
        <taxon>Bordetella</taxon>
    </lineage>
</organism>
<keyword evidence="1" id="KW-0472">Membrane</keyword>
<dbReference type="Proteomes" id="UP000216354">
    <property type="component" value="Unassembled WGS sequence"/>
</dbReference>
<dbReference type="Proteomes" id="UP000217005">
    <property type="component" value="Unassembled WGS sequence"/>
</dbReference>
<reference evidence="4 5" key="2">
    <citation type="submission" date="2017-05" db="EMBL/GenBank/DDBJ databases">
        <title>Complete and WGS of Bordetella genogroups.</title>
        <authorList>
            <person name="Spilker T."/>
            <person name="Lipuma J."/>
        </authorList>
    </citation>
    <scope>NUCLEOTIDE SEQUENCE [LARGE SCALE GENOMIC DNA]</scope>
    <source>
        <strain evidence="4 5">AU9795</strain>
    </source>
</reference>